<feature type="region of interest" description="Disordered" evidence="6">
    <location>
        <begin position="162"/>
        <end position="222"/>
    </location>
</feature>
<reference evidence="8 9" key="1">
    <citation type="submission" date="2020-03" db="EMBL/GenBank/DDBJ databases">
        <title>Two novel Motilibacter sp.</title>
        <authorList>
            <person name="Liu S."/>
        </authorList>
    </citation>
    <scope>NUCLEOTIDE SEQUENCE [LARGE SCALE GENOMIC DNA]</scope>
    <source>
        <strain evidence="8 9">E257</strain>
    </source>
</reference>
<dbReference type="InterPro" id="IPR012337">
    <property type="entry name" value="RNaseH-like_sf"/>
</dbReference>
<evidence type="ECO:0000256" key="3">
    <source>
        <dbReference type="ARBA" id="ARBA00022722"/>
    </source>
</evidence>
<evidence type="ECO:0000313" key="9">
    <source>
        <dbReference type="Proteomes" id="UP000800981"/>
    </source>
</evidence>
<dbReference type="Proteomes" id="UP000800981">
    <property type="component" value="Unassembled WGS sequence"/>
</dbReference>
<feature type="region of interest" description="Disordered" evidence="6">
    <location>
        <begin position="1"/>
        <end position="20"/>
    </location>
</feature>
<keyword evidence="4 5" id="KW-0378">Hydrolase</keyword>
<feature type="domain" description="YqgF/RNase H-like" evidence="7">
    <location>
        <begin position="25"/>
        <end position="127"/>
    </location>
</feature>
<dbReference type="PANTHER" id="PTHR33317:SF4">
    <property type="entry name" value="POLYNUCLEOTIDYL TRANSFERASE, RIBONUCLEASE H-LIKE SUPERFAMILY PROTEIN"/>
    <property type="match status" value="1"/>
</dbReference>
<evidence type="ECO:0000256" key="1">
    <source>
        <dbReference type="ARBA" id="ARBA00022490"/>
    </source>
</evidence>
<dbReference type="SUPFAM" id="SSF53098">
    <property type="entry name" value="Ribonuclease H-like"/>
    <property type="match status" value="1"/>
</dbReference>
<protein>
    <recommendedName>
        <fullName evidence="5">Putative pre-16S rRNA nuclease</fullName>
        <ecNumber evidence="5">3.1.-.-</ecNumber>
    </recommendedName>
</protein>
<comment type="caution">
    <text evidence="8">The sequence shown here is derived from an EMBL/GenBank/DDBJ whole genome shotgun (WGS) entry which is preliminary data.</text>
</comment>
<keyword evidence="2 5" id="KW-0690">Ribosome biogenesis</keyword>
<dbReference type="RefSeq" id="WP_166281020.1">
    <property type="nucleotide sequence ID" value="NZ_JAANNP010000003.1"/>
</dbReference>
<sequence length="222" mass="22726">MEPDQGTAGSDSGDEAAAGSVVRPGARLGIDVGSVRVGVAVSDPRASLAVPLETVPRASARSGADLDRIRGLLDEYDVVEVVVGLPRSLSGEEGPAAEAARAFAKRLARRIDRPVRLVDERLSTVAAARDLRSAGIDARRGRTVVDQAAAAIVLQTALDLERSTGHPPGEAVAGRSRGTGGSTGTFATVGVERGTIDRADARGATGDRTVADGADTDPQVEE</sequence>
<dbReference type="InterPro" id="IPR037027">
    <property type="entry name" value="YqgF/RNaseH-like_dom_sf"/>
</dbReference>
<evidence type="ECO:0000313" key="8">
    <source>
        <dbReference type="EMBL" id="NHC13985.1"/>
    </source>
</evidence>
<keyword evidence="1 5" id="KW-0963">Cytoplasm</keyword>
<comment type="function">
    <text evidence="5">Could be a nuclease involved in processing of the 5'-end of pre-16S rRNA.</text>
</comment>
<evidence type="ECO:0000256" key="4">
    <source>
        <dbReference type="ARBA" id="ARBA00022801"/>
    </source>
</evidence>
<comment type="similarity">
    <text evidence="5">Belongs to the YqgF HJR family.</text>
</comment>
<dbReference type="EC" id="3.1.-.-" evidence="5"/>
<evidence type="ECO:0000256" key="6">
    <source>
        <dbReference type="SAM" id="MobiDB-lite"/>
    </source>
</evidence>
<dbReference type="InterPro" id="IPR006641">
    <property type="entry name" value="YqgF/RNaseH-like_dom"/>
</dbReference>
<gene>
    <name evidence="8" type="primary">ruvX</name>
    <name evidence="8" type="ORF">G9H71_09350</name>
</gene>
<dbReference type="EMBL" id="JAANNP010000003">
    <property type="protein sequence ID" value="NHC13985.1"/>
    <property type="molecule type" value="Genomic_DNA"/>
</dbReference>
<organism evidence="8 9">
    <name type="scientific">Motilibacter deserti</name>
    <dbReference type="NCBI Taxonomy" id="2714956"/>
    <lineage>
        <taxon>Bacteria</taxon>
        <taxon>Bacillati</taxon>
        <taxon>Actinomycetota</taxon>
        <taxon>Actinomycetes</taxon>
        <taxon>Motilibacterales</taxon>
        <taxon>Motilibacteraceae</taxon>
        <taxon>Motilibacter</taxon>
    </lineage>
</organism>
<dbReference type="PANTHER" id="PTHR33317">
    <property type="entry name" value="POLYNUCLEOTIDYL TRANSFERASE, RIBONUCLEASE H-LIKE SUPERFAMILY PROTEIN"/>
    <property type="match status" value="1"/>
</dbReference>
<dbReference type="InterPro" id="IPR005227">
    <property type="entry name" value="YqgF"/>
</dbReference>
<keyword evidence="9" id="KW-1185">Reference proteome</keyword>
<evidence type="ECO:0000256" key="2">
    <source>
        <dbReference type="ARBA" id="ARBA00022517"/>
    </source>
</evidence>
<accession>A0ABX0GWH3</accession>
<dbReference type="HAMAP" id="MF_00651">
    <property type="entry name" value="Nuclease_YqgF"/>
    <property type="match status" value="1"/>
</dbReference>
<dbReference type="SMART" id="SM00732">
    <property type="entry name" value="YqgFc"/>
    <property type="match status" value="1"/>
</dbReference>
<name>A0ABX0GWH3_9ACTN</name>
<evidence type="ECO:0000256" key="5">
    <source>
        <dbReference type="HAMAP-Rule" id="MF_00651"/>
    </source>
</evidence>
<evidence type="ECO:0000259" key="7">
    <source>
        <dbReference type="SMART" id="SM00732"/>
    </source>
</evidence>
<keyword evidence="3 5" id="KW-0540">Nuclease</keyword>
<dbReference type="CDD" id="cd16964">
    <property type="entry name" value="YqgF"/>
    <property type="match status" value="1"/>
</dbReference>
<comment type="subcellular location">
    <subcellularLocation>
        <location evidence="5">Cytoplasm</location>
    </subcellularLocation>
</comment>
<dbReference type="Gene3D" id="3.30.420.140">
    <property type="entry name" value="YqgF/RNase H-like domain"/>
    <property type="match status" value="1"/>
</dbReference>
<proteinExistence type="inferred from homology"/>
<dbReference type="NCBIfam" id="TIGR00250">
    <property type="entry name" value="RNAse_H_YqgF"/>
    <property type="match status" value="1"/>
</dbReference>
<dbReference type="Pfam" id="PF03652">
    <property type="entry name" value="RuvX"/>
    <property type="match status" value="1"/>
</dbReference>